<dbReference type="KEGG" id="uru:DSM104443_04134"/>
<feature type="transmembrane region" description="Helical" evidence="2">
    <location>
        <begin position="16"/>
        <end position="35"/>
    </location>
</feature>
<accession>A0A6M4H0L3</accession>
<feature type="domain" description="Band 7" evidence="3">
    <location>
        <begin position="42"/>
        <end position="212"/>
    </location>
</feature>
<keyword evidence="2" id="KW-0812">Transmembrane</keyword>
<dbReference type="InterPro" id="IPR036013">
    <property type="entry name" value="Band_7/SPFH_dom_sf"/>
</dbReference>
<evidence type="ECO:0000313" key="4">
    <source>
        <dbReference type="EMBL" id="QJR13040.1"/>
    </source>
</evidence>
<dbReference type="PANTHER" id="PTHR42911">
    <property type="entry name" value="MODULATOR OF FTSH PROTEASE HFLC"/>
    <property type="match status" value="1"/>
</dbReference>
<sequence>MLPRVKEMVQSIRKQFPWGLVVPVAIVGAVAYVILSHPPVQTVGTGEAGVRENRFNGEVTQWRDGSVLVLPGLHEMRVFSLRDRNYRPTEMARSDGPAPLQSREGLSLGVDLSVRYALDPARLRDVASRLPEDLDKQIVEPAIRGAIYKEFAKYTVREIFSTQRPEILKTVEADLKAKLAADGVLLRSIVIGKVDLPADYRRGMDQLLAEELASEKMRYTLELKDKRVKEVALDGEAEKTRREKTAEAHAREQVIAARGQEEAMKHVLPLKERQIEQRKLEAEADKQTRIRGAEASAAARKIEANGEADARQKLADAEAYRLEKVGKANADQMSREGLIVTAHPLLIQKAMAEKLSDKVQVIIAPPGGDGDIVSAALLGRPRK</sequence>
<protein>
    <recommendedName>
        <fullName evidence="3">Band 7 domain-containing protein</fullName>
    </recommendedName>
</protein>
<evidence type="ECO:0000256" key="2">
    <source>
        <dbReference type="SAM" id="Phobius"/>
    </source>
</evidence>
<dbReference type="RefSeq" id="WP_171095778.1">
    <property type="nucleotide sequence ID" value="NZ_CP053069.1"/>
</dbReference>
<dbReference type="InterPro" id="IPR001107">
    <property type="entry name" value="Band_7"/>
</dbReference>
<organism evidence="4 5">
    <name type="scientific">Usitatibacter rugosus</name>
    <dbReference type="NCBI Taxonomy" id="2732067"/>
    <lineage>
        <taxon>Bacteria</taxon>
        <taxon>Pseudomonadati</taxon>
        <taxon>Pseudomonadota</taxon>
        <taxon>Betaproteobacteria</taxon>
        <taxon>Nitrosomonadales</taxon>
        <taxon>Usitatibacteraceae</taxon>
        <taxon>Usitatibacter</taxon>
    </lineage>
</organism>
<dbReference type="PANTHER" id="PTHR42911:SF2">
    <property type="entry name" value="PROHIBITIN FAMILY PROTEIN"/>
    <property type="match status" value="1"/>
</dbReference>
<proteinExistence type="predicted"/>
<evidence type="ECO:0000259" key="3">
    <source>
        <dbReference type="Pfam" id="PF01145"/>
    </source>
</evidence>
<dbReference type="AlphaFoldDB" id="A0A6M4H0L3"/>
<dbReference type="EMBL" id="CP053069">
    <property type="protein sequence ID" value="QJR13040.1"/>
    <property type="molecule type" value="Genomic_DNA"/>
</dbReference>
<keyword evidence="2" id="KW-1133">Transmembrane helix</keyword>
<dbReference type="Proteomes" id="UP000501534">
    <property type="component" value="Chromosome"/>
</dbReference>
<dbReference type="SUPFAM" id="SSF117892">
    <property type="entry name" value="Band 7/SPFH domain"/>
    <property type="match status" value="1"/>
</dbReference>
<dbReference type="Gene3D" id="3.30.479.30">
    <property type="entry name" value="Band 7 domain"/>
    <property type="match status" value="1"/>
</dbReference>
<dbReference type="GO" id="GO:0016020">
    <property type="term" value="C:membrane"/>
    <property type="evidence" value="ECO:0007669"/>
    <property type="project" value="UniProtKB-SubCell"/>
</dbReference>
<evidence type="ECO:0000313" key="5">
    <source>
        <dbReference type="Proteomes" id="UP000501534"/>
    </source>
</evidence>
<reference evidence="4 5" key="1">
    <citation type="submission" date="2020-04" db="EMBL/GenBank/DDBJ databases">
        <title>Usitatibacter rugosus gen. nov., sp. nov. and Usitatibacter palustris sp. nov., novel members of Usitatibacteraceae fam. nov. within the order Nitrosomonadales isolated from soil.</title>
        <authorList>
            <person name="Huber K.J."/>
            <person name="Neumann-Schaal M."/>
            <person name="Geppert A."/>
            <person name="Luckner M."/>
            <person name="Wanner G."/>
            <person name="Overmann J."/>
        </authorList>
    </citation>
    <scope>NUCLEOTIDE SEQUENCE [LARGE SCALE GENOMIC DNA]</scope>
    <source>
        <strain evidence="4 5">0125_3</strain>
    </source>
</reference>
<dbReference type="Pfam" id="PF01145">
    <property type="entry name" value="Band_7"/>
    <property type="match status" value="1"/>
</dbReference>
<evidence type="ECO:0000256" key="1">
    <source>
        <dbReference type="ARBA" id="ARBA00004167"/>
    </source>
</evidence>
<keyword evidence="5" id="KW-1185">Reference proteome</keyword>
<gene>
    <name evidence="4" type="ORF">DSM104443_04134</name>
</gene>
<name>A0A6M4H0L3_9PROT</name>
<comment type="subcellular location">
    <subcellularLocation>
        <location evidence="1">Membrane</location>
        <topology evidence="1">Single-pass membrane protein</topology>
    </subcellularLocation>
</comment>
<keyword evidence="2" id="KW-0472">Membrane</keyword>